<sequence>MISVVENDATSLVPCKSPIDPLEQTLIRDEEDSEDEIMGEIEQVLDMSCSYVHGFERFEELERPITSTPPNSSIEEAQKVELKPFLVHLRYAYLGNSETMPVIISYILTNAQEGKLLRVLREHKKAIGWIIADIKGISLSFSMHKIFLKDGHRPNIEQQRRLNPIMKEVVKKEVIKWRMQEGIVLGHRVSRRGIEVDKAKVEAVEKLPPPISDVTFNFDDACLKAFEEIKKKLVDSPIITAPDWYLPFELTCDANGHLNYTTIEKELLAVVWACEKFRAYLEFDVEIRNQKGTENHVADHLSRQESHEHVEEGGEIKEAFHDEQHFAITQDSPPWYTDYVNYLVSGVLSPETESEARKRFLHDVNFYYWDEPYLYKQYVDQLMRRCIPKKEVELVLYNFHASPYGGHHGGDRTTAKRKQVHLASSRLCVKMGRGDHIANKYCHGSSCICEKEHILKIWDSSALISDEGTHFCNRLLNNLLAKYGVHHRVTIAYHPQISGQDKVSSREIKQILEKTMSMNRKDWAAKLDDALWAYRTAYKMPIRASPYKLVYGKACHLPIELEHKVYWAIKKLHMDLEAAGEKRLLQLNELDEFRLHSYENAKFSKEKTKRWHDKRIKSRHLEPGQQVLLFNSRLKLLPGKLKSRWPGPFEVVRVTPYSEIELCELNGDRKFLVN</sequence>
<proteinExistence type="predicted"/>
<accession>A0AC58S5S2</accession>
<evidence type="ECO:0000313" key="2">
    <source>
        <dbReference type="RefSeq" id="XP_075080313.1"/>
    </source>
</evidence>
<organism evidence="1 2">
    <name type="scientific">Nicotiana tabacum</name>
    <name type="common">Common tobacco</name>
    <dbReference type="NCBI Taxonomy" id="4097"/>
    <lineage>
        <taxon>Eukaryota</taxon>
        <taxon>Viridiplantae</taxon>
        <taxon>Streptophyta</taxon>
        <taxon>Embryophyta</taxon>
        <taxon>Tracheophyta</taxon>
        <taxon>Spermatophyta</taxon>
        <taxon>Magnoliopsida</taxon>
        <taxon>eudicotyledons</taxon>
        <taxon>Gunneridae</taxon>
        <taxon>Pentapetalae</taxon>
        <taxon>asterids</taxon>
        <taxon>lamiids</taxon>
        <taxon>Solanales</taxon>
        <taxon>Solanaceae</taxon>
        <taxon>Nicotianoideae</taxon>
        <taxon>Nicotianeae</taxon>
        <taxon>Nicotiana</taxon>
    </lineage>
</organism>
<reference evidence="1" key="1">
    <citation type="journal article" date="2014" name="Nat. Commun.">
        <title>The tobacco genome sequence and its comparison with those of tomato and potato.</title>
        <authorList>
            <person name="Sierro N."/>
            <person name="Battey J.N."/>
            <person name="Ouadi S."/>
            <person name="Bakaher N."/>
            <person name="Bovet L."/>
            <person name="Willig A."/>
            <person name="Goepfert S."/>
            <person name="Peitsch M.C."/>
            <person name="Ivanov N.V."/>
        </authorList>
    </citation>
    <scope>NUCLEOTIDE SEQUENCE [LARGE SCALE GENOMIC DNA]</scope>
</reference>
<dbReference type="Proteomes" id="UP000790787">
    <property type="component" value="Chromosome 11"/>
</dbReference>
<name>A0AC58S5S2_TOBAC</name>
<reference evidence="2" key="2">
    <citation type="submission" date="2025-08" db="UniProtKB">
        <authorList>
            <consortium name="RefSeq"/>
        </authorList>
    </citation>
    <scope>IDENTIFICATION</scope>
    <source>
        <tissue evidence="2">Leaf</tissue>
    </source>
</reference>
<keyword evidence="1" id="KW-1185">Reference proteome</keyword>
<protein>
    <submittedName>
        <fullName evidence="2">Uncharacterized protein LOC107771127</fullName>
    </submittedName>
</protein>
<evidence type="ECO:0000313" key="1">
    <source>
        <dbReference type="Proteomes" id="UP000790787"/>
    </source>
</evidence>
<dbReference type="RefSeq" id="XP_075080313.1">
    <property type="nucleotide sequence ID" value="XM_075224212.1"/>
</dbReference>
<gene>
    <name evidence="2" type="primary">LOC107771127</name>
</gene>